<feature type="transmembrane region" description="Helical" evidence="7">
    <location>
        <begin position="196"/>
        <end position="222"/>
    </location>
</feature>
<dbReference type="SUPFAM" id="SSF161098">
    <property type="entry name" value="MetI-like"/>
    <property type="match status" value="1"/>
</dbReference>
<feature type="transmembrane region" description="Helical" evidence="7">
    <location>
        <begin position="147"/>
        <end position="167"/>
    </location>
</feature>
<dbReference type="Proteomes" id="UP001321543">
    <property type="component" value="Chromosome"/>
</dbReference>
<evidence type="ECO:0000256" key="1">
    <source>
        <dbReference type="ARBA" id="ARBA00004651"/>
    </source>
</evidence>
<accession>A0ABN6X3I0</accession>
<evidence type="ECO:0000259" key="8">
    <source>
        <dbReference type="PROSITE" id="PS50928"/>
    </source>
</evidence>
<feature type="transmembrane region" description="Helical" evidence="7">
    <location>
        <begin position="85"/>
        <end position="107"/>
    </location>
</feature>
<evidence type="ECO:0000256" key="2">
    <source>
        <dbReference type="ARBA" id="ARBA00022448"/>
    </source>
</evidence>
<dbReference type="Pfam" id="PF00528">
    <property type="entry name" value="BPD_transp_1"/>
    <property type="match status" value="1"/>
</dbReference>
<dbReference type="InterPro" id="IPR035906">
    <property type="entry name" value="MetI-like_sf"/>
</dbReference>
<keyword evidence="4 7" id="KW-0812">Transmembrane</keyword>
<dbReference type="PANTHER" id="PTHR30151">
    <property type="entry name" value="ALKANE SULFONATE ABC TRANSPORTER-RELATED, MEMBRANE SUBUNIT"/>
    <property type="match status" value="1"/>
</dbReference>
<evidence type="ECO:0000256" key="5">
    <source>
        <dbReference type="ARBA" id="ARBA00022989"/>
    </source>
</evidence>
<dbReference type="InterPro" id="IPR000515">
    <property type="entry name" value="MetI-like"/>
</dbReference>
<feature type="transmembrane region" description="Helical" evidence="7">
    <location>
        <begin position="27"/>
        <end position="47"/>
    </location>
</feature>
<evidence type="ECO:0000313" key="9">
    <source>
        <dbReference type="EMBL" id="BDZ39276.1"/>
    </source>
</evidence>
<evidence type="ECO:0000313" key="10">
    <source>
        <dbReference type="Proteomes" id="UP001321543"/>
    </source>
</evidence>
<organism evidence="9 10">
    <name type="scientific">Microbacterium suwonense</name>
    <dbReference type="NCBI Taxonomy" id="683047"/>
    <lineage>
        <taxon>Bacteria</taxon>
        <taxon>Bacillati</taxon>
        <taxon>Actinomycetota</taxon>
        <taxon>Actinomycetes</taxon>
        <taxon>Micrococcales</taxon>
        <taxon>Microbacteriaceae</taxon>
        <taxon>Microbacterium</taxon>
    </lineage>
</organism>
<feature type="transmembrane region" description="Helical" evidence="7">
    <location>
        <begin position="242"/>
        <end position="261"/>
    </location>
</feature>
<dbReference type="EMBL" id="AP027728">
    <property type="protein sequence ID" value="BDZ39276.1"/>
    <property type="molecule type" value="Genomic_DNA"/>
</dbReference>
<evidence type="ECO:0000256" key="6">
    <source>
        <dbReference type="ARBA" id="ARBA00023136"/>
    </source>
</evidence>
<feature type="transmembrane region" description="Helical" evidence="7">
    <location>
        <begin position="119"/>
        <end position="141"/>
    </location>
</feature>
<evidence type="ECO:0000256" key="4">
    <source>
        <dbReference type="ARBA" id="ARBA00022692"/>
    </source>
</evidence>
<keyword evidence="3" id="KW-1003">Cell membrane</keyword>
<dbReference type="Gene3D" id="1.10.3720.10">
    <property type="entry name" value="MetI-like"/>
    <property type="match status" value="1"/>
</dbReference>
<protein>
    <submittedName>
        <fullName evidence="9">Nitrate ABC transporter permease</fullName>
    </submittedName>
</protein>
<comment type="subcellular location">
    <subcellularLocation>
        <location evidence="1 7">Cell membrane</location>
        <topology evidence="1 7">Multi-pass membrane protein</topology>
    </subcellularLocation>
</comment>
<keyword evidence="6 7" id="KW-0472">Membrane</keyword>
<dbReference type="PROSITE" id="PS50928">
    <property type="entry name" value="ABC_TM1"/>
    <property type="match status" value="1"/>
</dbReference>
<name>A0ABN6X3I0_9MICO</name>
<dbReference type="PANTHER" id="PTHR30151:SF0">
    <property type="entry name" value="ABC TRANSPORTER PERMEASE PROTEIN MJ0413-RELATED"/>
    <property type="match status" value="1"/>
</dbReference>
<keyword evidence="5 7" id="KW-1133">Transmembrane helix</keyword>
<comment type="similarity">
    <text evidence="7">Belongs to the binding-protein-dependent transport system permease family.</text>
</comment>
<proteinExistence type="inferred from homology"/>
<evidence type="ECO:0000256" key="3">
    <source>
        <dbReference type="ARBA" id="ARBA00022475"/>
    </source>
</evidence>
<keyword evidence="10" id="KW-1185">Reference proteome</keyword>
<dbReference type="RefSeq" id="WP_286299291.1">
    <property type="nucleotide sequence ID" value="NZ_AP027728.1"/>
</dbReference>
<reference evidence="10" key="1">
    <citation type="journal article" date="2019" name="Int. J. Syst. Evol. Microbiol.">
        <title>The Global Catalogue of Microorganisms (GCM) 10K type strain sequencing project: providing services to taxonomists for standard genome sequencing and annotation.</title>
        <authorList>
            <consortium name="The Broad Institute Genomics Platform"/>
            <consortium name="The Broad Institute Genome Sequencing Center for Infectious Disease"/>
            <person name="Wu L."/>
            <person name="Ma J."/>
        </authorList>
    </citation>
    <scope>NUCLEOTIDE SEQUENCE [LARGE SCALE GENOMIC DNA]</scope>
    <source>
        <strain evidence="10">NBRC 106310</strain>
    </source>
</reference>
<sequence>MVTPPPVTETQVLRVAKTVRQDRWAQVGPVVLGTAGVVTFLIAWQLYAQFGPVSNEYLPYPAEVIGQFFGNFALTSFWASVGATLWAWFLGLVISAIAGLVLGVIIGSSRFLRRATFTVIEFLRPIPSVALIPIAALAFGPQLEAELLVIIYGCFFVVLIQTLYGVADVDRVAHETTLTMGLNWGQRARHLVVPTLLPYFFTGVRLSATISLILAVSAELIIGTPGLGQSVAQAQLNGAPVAMYALIVTAGVLGIIINTGAKIAERKALFWHESVRAEVPA</sequence>
<keyword evidence="2 7" id="KW-0813">Transport</keyword>
<feature type="domain" description="ABC transmembrane type-1" evidence="8">
    <location>
        <begin position="81"/>
        <end position="265"/>
    </location>
</feature>
<dbReference type="CDD" id="cd06261">
    <property type="entry name" value="TM_PBP2"/>
    <property type="match status" value="1"/>
</dbReference>
<gene>
    <name evidence="9" type="primary">ssuC_2</name>
    <name evidence="9" type="ORF">GCM10025863_18900</name>
</gene>
<evidence type="ECO:0000256" key="7">
    <source>
        <dbReference type="RuleBase" id="RU363032"/>
    </source>
</evidence>